<evidence type="ECO:0000256" key="1">
    <source>
        <dbReference type="SAM" id="MobiDB-lite"/>
    </source>
</evidence>
<reference evidence="2" key="1">
    <citation type="journal article" date="2021" name="Genome Biol. Evol.">
        <title>A High-Quality Reference Genome for a Parasitic Bivalve with Doubly Uniparental Inheritance (Bivalvia: Unionida).</title>
        <authorList>
            <person name="Smith C.H."/>
        </authorList>
    </citation>
    <scope>NUCLEOTIDE SEQUENCE</scope>
    <source>
        <strain evidence="2">CHS0354</strain>
    </source>
</reference>
<sequence length="133" mass="15130">MNGHFQLSEEHEATLNALLDSPQTSTSNNCGKKSSAHVQVASKSPYTLQWKELPPETSDGREKHRPRATDDQMVEHYSELYSREKSITDVTFSNIQELPTMEEIDKVSTLEELNKAIDSLPNENITRHRQHPA</sequence>
<dbReference type="EMBL" id="JAEAOA010001179">
    <property type="protein sequence ID" value="KAK3586156.1"/>
    <property type="molecule type" value="Genomic_DNA"/>
</dbReference>
<dbReference type="Proteomes" id="UP001195483">
    <property type="component" value="Unassembled WGS sequence"/>
</dbReference>
<dbReference type="AlphaFoldDB" id="A0AAE0VQE6"/>
<accession>A0AAE0VQE6</accession>
<keyword evidence="3" id="KW-1185">Reference proteome</keyword>
<evidence type="ECO:0000313" key="2">
    <source>
        <dbReference type="EMBL" id="KAK3586156.1"/>
    </source>
</evidence>
<evidence type="ECO:0000313" key="3">
    <source>
        <dbReference type="Proteomes" id="UP001195483"/>
    </source>
</evidence>
<proteinExistence type="predicted"/>
<protein>
    <submittedName>
        <fullName evidence="2">Uncharacterized protein</fullName>
    </submittedName>
</protein>
<gene>
    <name evidence="2" type="ORF">CHS0354_019085</name>
</gene>
<reference evidence="2" key="2">
    <citation type="journal article" date="2021" name="Genome Biol. Evol.">
        <title>Developing a high-quality reference genome for a parasitic bivalve with doubly uniparental inheritance (Bivalvia: Unionida).</title>
        <authorList>
            <person name="Smith C.H."/>
        </authorList>
    </citation>
    <scope>NUCLEOTIDE SEQUENCE</scope>
    <source>
        <strain evidence="2">CHS0354</strain>
        <tissue evidence="2">Mantle</tissue>
    </source>
</reference>
<comment type="caution">
    <text evidence="2">The sequence shown here is derived from an EMBL/GenBank/DDBJ whole genome shotgun (WGS) entry which is preliminary data.</text>
</comment>
<feature type="compositionally biased region" description="Basic and acidic residues" evidence="1">
    <location>
        <begin position="58"/>
        <end position="73"/>
    </location>
</feature>
<reference evidence="2" key="3">
    <citation type="submission" date="2023-05" db="EMBL/GenBank/DDBJ databases">
        <authorList>
            <person name="Smith C.H."/>
        </authorList>
    </citation>
    <scope>NUCLEOTIDE SEQUENCE</scope>
    <source>
        <strain evidence="2">CHS0354</strain>
        <tissue evidence="2">Mantle</tissue>
    </source>
</reference>
<name>A0AAE0VQE6_9BIVA</name>
<feature type="region of interest" description="Disordered" evidence="1">
    <location>
        <begin position="1"/>
        <end position="73"/>
    </location>
</feature>
<organism evidence="2 3">
    <name type="scientific">Potamilus streckersoni</name>
    <dbReference type="NCBI Taxonomy" id="2493646"/>
    <lineage>
        <taxon>Eukaryota</taxon>
        <taxon>Metazoa</taxon>
        <taxon>Spiralia</taxon>
        <taxon>Lophotrochozoa</taxon>
        <taxon>Mollusca</taxon>
        <taxon>Bivalvia</taxon>
        <taxon>Autobranchia</taxon>
        <taxon>Heteroconchia</taxon>
        <taxon>Palaeoheterodonta</taxon>
        <taxon>Unionida</taxon>
        <taxon>Unionoidea</taxon>
        <taxon>Unionidae</taxon>
        <taxon>Ambleminae</taxon>
        <taxon>Lampsilini</taxon>
        <taxon>Potamilus</taxon>
    </lineage>
</organism>
<feature type="compositionally biased region" description="Polar residues" evidence="1">
    <location>
        <begin position="21"/>
        <end position="32"/>
    </location>
</feature>